<dbReference type="RefSeq" id="WP_093392180.1">
    <property type="nucleotide sequence ID" value="NZ_LT629736.1"/>
</dbReference>
<gene>
    <name evidence="1" type="ORF">SAMN05216421_1071</name>
</gene>
<dbReference type="EMBL" id="LT629736">
    <property type="protein sequence ID" value="SDS19172.1"/>
    <property type="molecule type" value="Genomic_DNA"/>
</dbReference>
<sequence>MNEPRRRIPYALHRDGWEADPAQVATLRAIANEVTIDQYSPEMEGSIFCPLCGTNLKRVPKSKAIFSNEREPFFSHQPKWRHVRCDLRSKRPEGKHYETWEEARRAVENEELVVINGFMQGEPALSAAAPGEYQETIVEDEEGPESSVPIGRHVGENFTVPSVVTSVMGICSRFDTHLWKYYHLPGADNARLLADLLRDVKQVDDTEAVPRLYFGVVRSVSVAGQGGPNNVCMTRLECHEDVRDFTLKVLNSTAQRRGLTAKSVGRVVLVYGEVTRSGIGLAVEHPSWGEWALLPDKYKPLLGFSPA</sequence>
<accession>A0A1H1Q6P8</accession>
<evidence type="ECO:0000313" key="2">
    <source>
        <dbReference type="Proteomes" id="UP000243207"/>
    </source>
</evidence>
<evidence type="ECO:0000313" key="1">
    <source>
        <dbReference type="EMBL" id="SDS19172.1"/>
    </source>
</evidence>
<keyword evidence="2" id="KW-1185">Reference proteome</keyword>
<proteinExistence type="predicted"/>
<dbReference type="OrthoDB" id="6398615at2"/>
<name>A0A1H1Q6P8_9GAMM</name>
<reference evidence="2" key="1">
    <citation type="submission" date="2016-10" db="EMBL/GenBank/DDBJ databases">
        <authorList>
            <person name="Varghese N."/>
            <person name="Submissions S."/>
        </authorList>
    </citation>
    <scope>NUCLEOTIDE SEQUENCE [LARGE SCALE GENOMIC DNA]</scope>
    <source>
        <strain evidence="2">NRRL B-51270</strain>
    </source>
</reference>
<dbReference type="STRING" id="487184.SAMN05216421_1071"/>
<organism evidence="1 2">
    <name type="scientific">Halopseudomonas xinjiangensis</name>
    <dbReference type="NCBI Taxonomy" id="487184"/>
    <lineage>
        <taxon>Bacteria</taxon>
        <taxon>Pseudomonadati</taxon>
        <taxon>Pseudomonadota</taxon>
        <taxon>Gammaproteobacteria</taxon>
        <taxon>Pseudomonadales</taxon>
        <taxon>Pseudomonadaceae</taxon>
        <taxon>Halopseudomonas</taxon>
    </lineage>
</organism>
<dbReference type="AlphaFoldDB" id="A0A1H1Q6P8"/>
<protein>
    <submittedName>
        <fullName evidence="1">Uncharacterized protein</fullName>
    </submittedName>
</protein>
<dbReference type="Proteomes" id="UP000243207">
    <property type="component" value="Chromosome I"/>
</dbReference>